<comment type="caution">
    <text evidence="12">The sequence shown here is derived from an EMBL/GenBank/DDBJ whole genome shotgun (WGS) entry which is preliminary data.</text>
</comment>
<dbReference type="PANTHER" id="PTHR11690">
    <property type="entry name" value="AMILORIDE-SENSITIVE SODIUM CHANNEL-RELATED"/>
    <property type="match status" value="1"/>
</dbReference>
<comment type="similarity">
    <text evidence="11">Belongs to the amiloride-sensitive sodium channel (TC 1.A.6) family.</text>
</comment>
<evidence type="ECO:0000256" key="1">
    <source>
        <dbReference type="ARBA" id="ARBA00004141"/>
    </source>
</evidence>
<organism evidence="12 13">
    <name type="scientific">Desmophyllum pertusum</name>
    <dbReference type="NCBI Taxonomy" id="174260"/>
    <lineage>
        <taxon>Eukaryota</taxon>
        <taxon>Metazoa</taxon>
        <taxon>Cnidaria</taxon>
        <taxon>Anthozoa</taxon>
        <taxon>Hexacorallia</taxon>
        <taxon>Scleractinia</taxon>
        <taxon>Caryophylliina</taxon>
        <taxon>Caryophylliidae</taxon>
        <taxon>Desmophyllum</taxon>
    </lineage>
</organism>
<evidence type="ECO:0000256" key="7">
    <source>
        <dbReference type="ARBA" id="ARBA00023065"/>
    </source>
</evidence>
<keyword evidence="7 11" id="KW-0406">Ion transport</keyword>
<keyword evidence="9 11" id="KW-0739">Sodium transport</keyword>
<dbReference type="OrthoDB" id="6502088at2759"/>
<keyword evidence="13" id="KW-1185">Reference proteome</keyword>
<dbReference type="Proteomes" id="UP001163046">
    <property type="component" value="Unassembled WGS sequence"/>
</dbReference>
<evidence type="ECO:0000256" key="11">
    <source>
        <dbReference type="RuleBase" id="RU000679"/>
    </source>
</evidence>
<proteinExistence type="inferred from homology"/>
<dbReference type="GO" id="GO:0015280">
    <property type="term" value="F:ligand-gated sodium channel activity"/>
    <property type="evidence" value="ECO:0007669"/>
    <property type="project" value="TreeGrafter"/>
</dbReference>
<reference evidence="12" key="1">
    <citation type="submission" date="2023-01" db="EMBL/GenBank/DDBJ databases">
        <title>Genome assembly of the deep-sea coral Lophelia pertusa.</title>
        <authorList>
            <person name="Herrera S."/>
            <person name="Cordes E."/>
        </authorList>
    </citation>
    <scope>NUCLEOTIDE SEQUENCE</scope>
    <source>
        <strain evidence="12">USNM1676648</strain>
        <tissue evidence="12">Polyp</tissue>
    </source>
</reference>
<keyword evidence="8" id="KW-0472">Membrane</keyword>
<evidence type="ECO:0000256" key="8">
    <source>
        <dbReference type="ARBA" id="ARBA00023136"/>
    </source>
</evidence>
<dbReference type="Gene3D" id="1.10.287.820">
    <property type="entry name" value="Acid-sensing ion channel domain"/>
    <property type="match status" value="1"/>
</dbReference>
<accession>A0A9W9ZAX4</accession>
<evidence type="ECO:0000256" key="5">
    <source>
        <dbReference type="ARBA" id="ARBA00022989"/>
    </source>
</evidence>
<evidence type="ECO:0000256" key="6">
    <source>
        <dbReference type="ARBA" id="ARBA00023053"/>
    </source>
</evidence>
<comment type="subcellular location">
    <subcellularLocation>
        <location evidence="1">Membrane</location>
        <topology evidence="1">Multi-pass membrane protein</topology>
    </subcellularLocation>
</comment>
<evidence type="ECO:0000256" key="10">
    <source>
        <dbReference type="ARBA" id="ARBA00023303"/>
    </source>
</evidence>
<gene>
    <name evidence="12" type="ORF">OS493_023616</name>
</gene>
<keyword evidence="4 11" id="KW-0812">Transmembrane</keyword>
<dbReference type="EMBL" id="MU826367">
    <property type="protein sequence ID" value="KAJ7378361.1"/>
    <property type="molecule type" value="Genomic_DNA"/>
</dbReference>
<keyword evidence="3 11" id="KW-0894">Sodium channel</keyword>
<evidence type="ECO:0000256" key="9">
    <source>
        <dbReference type="ARBA" id="ARBA00023201"/>
    </source>
</evidence>
<dbReference type="GO" id="GO:0005886">
    <property type="term" value="C:plasma membrane"/>
    <property type="evidence" value="ECO:0007669"/>
    <property type="project" value="TreeGrafter"/>
</dbReference>
<evidence type="ECO:0000313" key="12">
    <source>
        <dbReference type="EMBL" id="KAJ7378361.1"/>
    </source>
</evidence>
<dbReference type="PANTHER" id="PTHR11690:SF296">
    <property type="entry name" value="DEGENERIN-LIKE PROTEIN DEL-10"/>
    <property type="match status" value="1"/>
</dbReference>
<keyword evidence="2 11" id="KW-0813">Transport</keyword>
<name>A0A9W9ZAX4_9CNID</name>
<dbReference type="Pfam" id="PF00858">
    <property type="entry name" value="ASC"/>
    <property type="match status" value="1"/>
</dbReference>
<dbReference type="InterPro" id="IPR001873">
    <property type="entry name" value="ENaC"/>
</dbReference>
<keyword evidence="10 11" id="KW-0407">Ion channel</keyword>
<keyword evidence="5" id="KW-1133">Transmembrane helix</keyword>
<evidence type="ECO:0000313" key="13">
    <source>
        <dbReference type="Proteomes" id="UP001163046"/>
    </source>
</evidence>
<evidence type="ECO:0000256" key="3">
    <source>
        <dbReference type="ARBA" id="ARBA00022461"/>
    </source>
</evidence>
<evidence type="ECO:0000256" key="2">
    <source>
        <dbReference type="ARBA" id="ARBA00022448"/>
    </source>
</evidence>
<keyword evidence="6" id="KW-0915">Sodium</keyword>
<protein>
    <submittedName>
        <fullName evidence="12">Uncharacterized protein</fullName>
    </submittedName>
</protein>
<sequence length="170" mass="19506">MENGFNVFPGSHTLVRITASKHERLQFPYKSNCTKQVLPGIPNYSRHGCFQQCQANRTLAMCGCRMIGVPLPSNMPACTFQHKYCKIQSIASFNPSKCSCGLPCVEMDYKTQISYSRFPDEGVSKILRQVHAYTQSVQYQRENLVFLQVDFQHQGYTLEKKHQVTRWIAC</sequence>
<evidence type="ECO:0000256" key="4">
    <source>
        <dbReference type="ARBA" id="ARBA00022692"/>
    </source>
</evidence>
<dbReference type="AlphaFoldDB" id="A0A9W9ZAX4"/>